<keyword evidence="2" id="KW-1185">Reference proteome</keyword>
<dbReference type="Proteomes" id="UP000593567">
    <property type="component" value="Unassembled WGS sequence"/>
</dbReference>
<dbReference type="Pfam" id="PF13561">
    <property type="entry name" value="adh_short_C2"/>
    <property type="match status" value="1"/>
</dbReference>
<dbReference type="EMBL" id="VXIV02003383">
    <property type="protein sequence ID" value="KAF6017517.1"/>
    <property type="molecule type" value="Genomic_DNA"/>
</dbReference>
<reference evidence="1" key="1">
    <citation type="submission" date="2020-06" db="EMBL/GenBank/DDBJ databases">
        <title>Draft genome of Bugula neritina, a colonial animal packing powerful symbionts and potential medicines.</title>
        <authorList>
            <person name="Rayko M."/>
        </authorList>
    </citation>
    <scope>NUCLEOTIDE SEQUENCE [LARGE SCALE GENOMIC DNA]</scope>
    <source>
        <strain evidence="1">Kwan_BN1</strain>
    </source>
</reference>
<dbReference type="PANTHER" id="PTHR43975:SF2">
    <property type="entry name" value="EG:BACR7A4.14 PROTEIN-RELATED"/>
    <property type="match status" value="1"/>
</dbReference>
<accession>A0A7J7IVA9</accession>
<dbReference type="InterPro" id="IPR002347">
    <property type="entry name" value="SDR_fam"/>
</dbReference>
<dbReference type="AlphaFoldDB" id="A0A7J7IVA9"/>
<dbReference type="OrthoDB" id="47007at2759"/>
<organism evidence="1 2">
    <name type="scientific">Bugula neritina</name>
    <name type="common">Brown bryozoan</name>
    <name type="synonym">Sertularia neritina</name>
    <dbReference type="NCBI Taxonomy" id="10212"/>
    <lineage>
        <taxon>Eukaryota</taxon>
        <taxon>Metazoa</taxon>
        <taxon>Spiralia</taxon>
        <taxon>Lophotrochozoa</taxon>
        <taxon>Bryozoa</taxon>
        <taxon>Gymnolaemata</taxon>
        <taxon>Cheilostomatida</taxon>
        <taxon>Flustrina</taxon>
        <taxon>Buguloidea</taxon>
        <taxon>Bugulidae</taxon>
        <taxon>Bugula</taxon>
    </lineage>
</organism>
<dbReference type="PRINTS" id="PR00081">
    <property type="entry name" value="GDHRDH"/>
</dbReference>
<dbReference type="InterPro" id="IPR036291">
    <property type="entry name" value="NAD(P)-bd_dom_sf"/>
</dbReference>
<sequence length="100" mass="10578">MTYSLSKAALDQFTKSLALDLGPKNPALVVTNIIYQTASKDKVEELIEKTSAVYPLQKVGKPEEVAKAIAFLAGSESSFTTGVLLQLDGGAHLSAKIIAL</sequence>
<proteinExistence type="predicted"/>
<comment type="caution">
    <text evidence="1">The sequence shown here is derived from an EMBL/GenBank/DDBJ whole genome shotgun (WGS) entry which is preliminary data.</text>
</comment>
<protein>
    <submittedName>
        <fullName evidence="1">Uncharacterized protein</fullName>
    </submittedName>
</protein>
<dbReference type="Gene3D" id="3.40.50.720">
    <property type="entry name" value="NAD(P)-binding Rossmann-like Domain"/>
    <property type="match status" value="1"/>
</dbReference>
<evidence type="ECO:0000313" key="2">
    <source>
        <dbReference type="Proteomes" id="UP000593567"/>
    </source>
</evidence>
<dbReference type="PANTHER" id="PTHR43975">
    <property type="entry name" value="ZGC:101858"/>
    <property type="match status" value="1"/>
</dbReference>
<evidence type="ECO:0000313" key="1">
    <source>
        <dbReference type="EMBL" id="KAF6017517.1"/>
    </source>
</evidence>
<name>A0A7J7IVA9_BUGNE</name>
<gene>
    <name evidence="1" type="ORF">EB796_024164</name>
</gene>
<dbReference type="SUPFAM" id="SSF51735">
    <property type="entry name" value="NAD(P)-binding Rossmann-fold domains"/>
    <property type="match status" value="1"/>
</dbReference>